<name>V3ZVK3_LOTGI</name>
<dbReference type="OrthoDB" id="194358at2759"/>
<dbReference type="GO" id="GO:0035556">
    <property type="term" value="P:intracellular signal transduction"/>
    <property type="evidence" value="ECO:0007669"/>
    <property type="project" value="InterPro"/>
</dbReference>
<dbReference type="Proteomes" id="UP000030746">
    <property type="component" value="Unassembled WGS sequence"/>
</dbReference>
<reference evidence="3 4" key="1">
    <citation type="journal article" date="2013" name="Nature">
        <title>Insights into bilaterian evolution from three spiralian genomes.</title>
        <authorList>
            <person name="Simakov O."/>
            <person name="Marletaz F."/>
            <person name="Cho S.J."/>
            <person name="Edsinger-Gonzales E."/>
            <person name="Havlak P."/>
            <person name="Hellsten U."/>
            <person name="Kuo D.H."/>
            <person name="Larsson T."/>
            <person name="Lv J."/>
            <person name="Arendt D."/>
            <person name="Savage R."/>
            <person name="Osoegawa K."/>
            <person name="de Jong P."/>
            <person name="Grimwood J."/>
            <person name="Chapman J.A."/>
            <person name="Shapiro H."/>
            <person name="Aerts A."/>
            <person name="Otillar R.P."/>
            <person name="Terry A.Y."/>
            <person name="Boore J.L."/>
            <person name="Grigoriev I.V."/>
            <person name="Lindberg D.R."/>
            <person name="Seaver E.C."/>
            <person name="Weisblat D.A."/>
            <person name="Putnam N.H."/>
            <person name="Rokhsar D.S."/>
        </authorList>
    </citation>
    <scope>NUCLEOTIDE SEQUENCE [LARGE SCALE GENOMIC DNA]</scope>
</reference>
<dbReference type="InterPro" id="IPR036036">
    <property type="entry name" value="SOCS_box-like_dom_sf"/>
</dbReference>
<dbReference type="FunFam" id="1.10.750.20:FF:000001">
    <property type="entry name" value="Ankyrin repeat and SOCS box containing 1"/>
    <property type="match status" value="1"/>
</dbReference>
<keyword evidence="4" id="KW-1185">Reference proteome</keyword>
<dbReference type="SMART" id="SM00969">
    <property type="entry name" value="SOCS_box"/>
    <property type="match status" value="1"/>
</dbReference>
<dbReference type="RefSeq" id="XP_009061073.1">
    <property type="nucleotide sequence ID" value="XM_009062825.1"/>
</dbReference>
<dbReference type="HOGENOM" id="CLU_750713_0_0_1"/>
<protein>
    <recommendedName>
        <fullName evidence="2">SOCS box domain-containing protein</fullName>
    </recommendedName>
</protein>
<feature type="compositionally biased region" description="Low complexity" evidence="1">
    <location>
        <begin position="24"/>
        <end position="35"/>
    </location>
</feature>
<organism evidence="3 4">
    <name type="scientific">Lottia gigantea</name>
    <name type="common">Giant owl limpet</name>
    <dbReference type="NCBI Taxonomy" id="225164"/>
    <lineage>
        <taxon>Eukaryota</taxon>
        <taxon>Metazoa</taxon>
        <taxon>Spiralia</taxon>
        <taxon>Lophotrochozoa</taxon>
        <taxon>Mollusca</taxon>
        <taxon>Gastropoda</taxon>
        <taxon>Patellogastropoda</taxon>
        <taxon>Lottioidea</taxon>
        <taxon>Lottiidae</taxon>
        <taxon>Lottia</taxon>
    </lineage>
</organism>
<evidence type="ECO:0000259" key="2">
    <source>
        <dbReference type="PROSITE" id="PS50225"/>
    </source>
</evidence>
<dbReference type="AlphaFoldDB" id="V3ZVK3"/>
<dbReference type="SUPFAM" id="SSF158235">
    <property type="entry name" value="SOCS box-like"/>
    <property type="match status" value="1"/>
</dbReference>
<dbReference type="PANTHER" id="PTHR24198:SF165">
    <property type="entry name" value="ANKYRIN REPEAT-CONTAINING PROTEIN-RELATED"/>
    <property type="match status" value="1"/>
</dbReference>
<feature type="region of interest" description="Disordered" evidence="1">
    <location>
        <begin position="1"/>
        <end position="35"/>
    </location>
</feature>
<dbReference type="OMA" id="YYLESYW"/>
<dbReference type="Gene3D" id="1.10.750.20">
    <property type="entry name" value="SOCS box"/>
    <property type="match status" value="1"/>
</dbReference>
<feature type="domain" description="SOCS box" evidence="2">
    <location>
        <begin position="313"/>
        <end position="349"/>
    </location>
</feature>
<evidence type="ECO:0000313" key="4">
    <source>
        <dbReference type="Proteomes" id="UP000030746"/>
    </source>
</evidence>
<evidence type="ECO:0000256" key="1">
    <source>
        <dbReference type="SAM" id="MobiDB-lite"/>
    </source>
</evidence>
<evidence type="ECO:0000313" key="3">
    <source>
        <dbReference type="EMBL" id="ESO88367.1"/>
    </source>
</evidence>
<dbReference type="CTD" id="20240187"/>
<dbReference type="EMBL" id="KB202719">
    <property type="protein sequence ID" value="ESO88367.1"/>
    <property type="molecule type" value="Genomic_DNA"/>
</dbReference>
<gene>
    <name evidence="3" type="ORF">LOTGIDRAFT_165808</name>
</gene>
<dbReference type="Gene3D" id="1.25.40.20">
    <property type="entry name" value="Ankyrin repeat-containing domain"/>
    <property type="match status" value="1"/>
</dbReference>
<dbReference type="InterPro" id="IPR001496">
    <property type="entry name" value="SOCS_box"/>
</dbReference>
<dbReference type="SUPFAM" id="SSF48403">
    <property type="entry name" value="Ankyrin repeat"/>
    <property type="match status" value="1"/>
</dbReference>
<dbReference type="PROSITE" id="PS50225">
    <property type="entry name" value="SOCS"/>
    <property type="match status" value="1"/>
</dbReference>
<dbReference type="CDD" id="cd03587">
    <property type="entry name" value="SOCS"/>
    <property type="match status" value="1"/>
</dbReference>
<accession>V3ZVK3</accession>
<proteinExistence type="predicted"/>
<dbReference type="Pfam" id="PF07525">
    <property type="entry name" value="SOCS_box"/>
    <property type="match status" value="1"/>
</dbReference>
<dbReference type="KEGG" id="lgi:LOTGIDRAFT_165808"/>
<dbReference type="GeneID" id="20240187"/>
<sequence>MENISRTVSVCETTNNNEDNDELPSSISADNSPISSENILFPTHTHNIDIGTRNDNGNGAPKISDIIEEAVITDDTTRLKEILKSTPNVSKALNKQRESALILAVKLTKYDIVKVLLESHFCDANKLNVNNFSPLDVALITTFDNRLEPRHSVCWKIVSLLLEHGAKPSSRDAMMYVVRTAFKYIDDQFINQLIEIFLNGTLAPIAHELLLVKLHRSQPIYDGNTDHFLMKISWLALKIIKQTDMASLCDIINSFVYYVDSHWTSRDCQVRTLRNLVLYASATGRSWKKHEILLVNRVSESLANWCQNLQVHVPSLQHLCRVTIRQSAKRSVNDLTENLSLPNSLKQYLLLCDVDKIIELNNSLNNINF</sequence>
<dbReference type="InterPro" id="IPR036770">
    <property type="entry name" value="Ankyrin_rpt-contain_sf"/>
</dbReference>
<feature type="compositionally biased region" description="Polar residues" evidence="1">
    <location>
        <begin position="1"/>
        <end position="11"/>
    </location>
</feature>
<dbReference type="PANTHER" id="PTHR24198">
    <property type="entry name" value="ANKYRIN REPEAT AND PROTEIN KINASE DOMAIN-CONTAINING PROTEIN"/>
    <property type="match status" value="1"/>
</dbReference>